<dbReference type="InterPro" id="IPR010730">
    <property type="entry name" value="HET"/>
</dbReference>
<sequence length="692" mass="76656">MACTSVSRGRVAWKTCRKSLPSDALPCNSFPRGIQNASCLSSTWRIACTSDSRGRSGMEDLQDIIALRRSVLQFTPPGHPGRFLSLVNFSNSLHERFIKGGTLADLDEIIAFRRAASECTAPTPSDRCMLLLNLANSLREKYQKLGLDADLEEAIKYACAASVGCPSEQDASCRDCVASCVQLKAKKSRLPVPTVQATDSAVRPSGVKQIVQSIVAEITQTLPLRLLNTYTGVLCDRDAQISCFEDSAQYKELQSFKCDNPECEQSIRKTISKYFGYTTLSHRWGPGEPLLRNVQGVNIYSLDDREGFAKLQSFCAFTLQHGYRWAWSDTCCIDKDSSSELQEAIGSMFAWYRNSALTIVYLADVSGTTSFADSIWFKRGWTLQELLASPRVLFYTQDWSLYMNCTSSNHKSDAAILTELQKATGIGELQLKNFSPGMHDVRSKLQWASMRHTTRAEDVAYSLFGIFQVSLPVIYGENTPGALGRLLAEIVSRSGDVSALDWVGEASSLHSCCPNGLTPYRTRSWIQSVPSGPSEHNDADLEKGRELYNALARLSSPRFVSGRLELPCIVHRVARVKLLETSSPTSYHDYEIVASGLVPLKLKLSSRLQEGSGAGLPYVLVRPWSPKLLDLLAHDDVLGSLLEWLRQPFNALLLQSPLHTEYKRIASDCSIIARIEDLVSAVHSECQTLEIV</sequence>
<evidence type="ECO:0000259" key="1">
    <source>
        <dbReference type="Pfam" id="PF06985"/>
    </source>
</evidence>
<protein>
    <recommendedName>
        <fullName evidence="1">Heterokaryon incompatibility domain-containing protein</fullName>
    </recommendedName>
</protein>
<gene>
    <name evidence="2" type="ORF">PISMIDRAFT_221902</name>
</gene>
<accession>A0A0C9YU39</accession>
<dbReference type="PANTHER" id="PTHR10622">
    <property type="entry name" value="HET DOMAIN-CONTAINING PROTEIN"/>
    <property type="match status" value="1"/>
</dbReference>
<evidence type="ECO:0000313" key="3">
    <source>
        <dbReference type="Proteomes" id="UP000054018"/>
    </source>
</evidence>
<dbReference type="AlphaFoldDB" id="A0A0C9YU39"/>
<name>A0A0C9YU39_9AGAM</name>
<proteinExistence type="predicted"/>
<keyword evidence="3" id="KW-1185">Reference proteome</keyword>
<organism evidence="2 3">
    <name type="scientific">Pisolithus microcarpus 441</name>
    <dbReference type="NCBI Taxonomy" id="765257"/>
    <lineage>
        <taxon>Eukaryota</taxon>
        <taxon>Fungi</taxon>
        <taxon>Dikarya</taxon>
        <taxon>Basidiomycota</taxon>
        <taxon>Agaricomycotina</taxon>
        <taxon>Agaricomycetes</taxon>
        <taxon>Agaricomycetidae</taxon>
        <taxon>Boletales</taxon>
        <taxon>Sclerodermatineae</taxon>
        <taxon>Pisolithaceae</taxon>
        <taxon>Pisolithus</taxon>
    </lineage>
</organism>
<dbReference type="OrthoDB" id="2668225at2759"/>
<feature type="domain" description="Heterokaryon incompatibility" evidence="1">
    <location>
        <begin position="277"/>
        <end position="366"/>
    </location>
</feature>
<dbReference type="EMBL" id="KN833824">
    <property type="protein sequence ID" value="KIK17539.1"/>
    <property type="molecule type" value="Genomic_DNA"/>
</dbReference>
<dbReference type="HOGENOM" id="CLU_000288_138_6_1"/>
<dbReference type="PANTHER" id="PTHR10622:SF10">
    <property type="entry name" value="HET DOMAIN-CONTAINING PROTEIN"/>
    <property type="match status" value="1"/>
</dbReference>
<evidence type="ECO:0000313" key="2">
    <source>
        <dbReference type="EMBL" id="KIK17539.1"/>
    </source>
</evidence>
<reference evidence="2 3" key="1">
    <citation type="submission" date="2014-04" db="EMBL/GenBank/DDBJ databases">
        <authorList>
            <consortium name="DOE Joint Genome Institute"/>
            <person name="Kuo A."/>
            <person name="Kohler A."/>
            <person name="Costa M.D."/>
            <person name="Nagy L.G."/>
            <person name="Floudas D."/>
            <person name="Copeland A."/>
            <person name="Barry K.W."/>
            <person name="Cichocki N."/>
            <person name="Veneault-Fourrey C."/>
            <person name="LaButti K."/>
            <person name="Lindquist E.A."/>
            <person name="Lipzen A."/>
            <person name="Lundell T."/>
            <person name="Morin E."/>
            <person name="Murat C."/>
            <person name="Sun H."/>
            <person name="Tunlid A."/>
            <person name="Henrissat B."/>
            <person name="Grigoriev I.V."/>
            <person name="Hibbett D.S."/>
            <person name="Martin F."/>
            <person name="Nordberg H.P."/>
            <person name="Cantor M.N."/>
            <person name="Hua S.X."/>
        </authorList>
    </citation>
    <scope>NUCLEOTIDE SEQUENCE [LARGE SCALE GENOMIC DNA]</scope>
    <source>
        <strain evidence="2 3">441</strain>
    </source>
</reference>
<dbReference type="STRING" id="765257.A0A0C9YU39"/>
<dbReference type="Proteomes" id="UP000054018">
    <property type="component" value="Unassembled WGS sequence"/>
</dbReference>
<reference evidence="3" key="2">
    <citation type="submission" date="2015-01" db="EMBL/GenBank/DDBJ databases">
        <title>Evolutionary Origins and Diversification of the Mycorrhizal Mutualists.</title>
        <authorList>
            <consortium name="DOE Joint Genome Institute"/>
            <consortium name="Mycorrhizal Genomics Consortium"/>
            <person name="Kohler A."/>
            <person name="Kuo A."/>
            <person name="Nagy L.G."/>
            <person name="Floudas D."/>
            <person name="Copeland A."/>
            <person name="Barry K.W."/>
            <person name="Cichocki N."/>
            <person name="Veneault-Fourrey C."/>
            <person name="LaButti K."/>
            <person name="Lindquist E.A."/>
            <person name="Lipzen A."/>
            <person name="Lundell T."/>
            <person name="Morin E."/>
            <person name="Murat C."/>
            <person name="Riley R."/>
            <person name="Ohm R."/>
            <person name="Sun H."/>
            <person name="Tunlid A."/>
            <person name="Henrissat B."/>
            <person name="Grigoriev I.V."/>
            <person name="Hibbett D.S."/>
            <person name="Martin F."/>
        </authorList>
    </citation>
    <scope>NUCLEOTIDE SEQUENCE [LARGE SCALE GENOMIC DNA]</scope>
    <source>
        <strain evidence="3">441</strain>
    </source>
</reference>
<dbReference type="Pfam" id="PF06985">
    <property type="entry name" value="HET"/>
    <property type="match status" value="1"/>
</dbReference>